<evidence type="ECO:0000256" key="1">
    <source>
        <dbReference type="ARBA" id="ARBA00000098"/>
    </source>
</evidence>
<dbReference type="InterPro" id="IPR037144">
    <property type="entry name" value="Peptidase_M1_pepN_C_sf"/>
</dbReference>
<evidence type="ECO:0000256" key="9">
    <source>
        <dbReference type="ARBA" id="ARBA00022801"/>
    </source>
</evidence>
<dbReference type="Pfam" id="PF17900">
    <property type="entry name" value="Peptidase_M1_N"/>
    <property type="match status" value="1"/>
</dbReference>
<dbReference type="EMBL" id="CP011376">
    <property type="protein sequence ID" value="AKG07353.1"/>
    <property type="molecule type" value="Genomic_DNA"/>
</dbReference>
<dbReference type="InterPro" id="IPR027268">
    <property type="entry name" value="Peptidase_M4/M1_CTD_sf"/>
</dbReference>
<dbReference type="SUPFAM" id="SSF55486">
    <property type="entry name" value="Metalloproteases ('zincins'), catalytic domain"/>
    <property type="match status" value="1"/>
</dbReference>
<organism evidence="17 18">
    <name type="scientific">Moraxella bovoculi</name>
    <dbReference type="NCBI Taxonomy" id="386891"/>
    <lineage>
        <taxon>Bacteria</taxon>
        <taxon>Pseudomonadati</taxon>
        <taxon>Pseudomonadota</taxon>
        <taxon>Gammaproteobacteria</taxon>
        <taxon>Moraxellales</taxon>
        <taxon>Moraxellaceae</taxon>
        <taxon>Moraxella</taxon>
    </lineage>
</organism>
<keyword evidence="8" id="KW-0479">Metal-binding</keyword>
<evidence type="ECO:0000256" key="7">
    <source>
        <dbReference type="ARBA" id="ARBA00022670"/>
    </source>
</evidence>
<dbReference type="Gene3D" id="1.10.390.10">
    <property type="entry name" value="Neutral Protease Domain 2"/>
    <property type="match status" value="1"/>
</dbReference>
<dbReference type="InterPro" id="IPR038438">
    <property type="entry name" value="PepN_Ig-like_sf"/>
</dbReference>
<dbReference type="InterPro" id="IPR042097">
    <property type="entry name" value="Aminopeptidase_N-like_N_sf"/>
</dbReference>
<dbReference type="Pfam" id="PF01433">
    <property type="entry name" value="Peptidase_M1"/>
    <property type="match status" value="1"/>
</dbReference>
<dbReference type="PANTHER" id="PTHR46322">
    <property type="entry name" value="PUROMYCIN-SENSITIVE AMINOPEPTIDASE"/>
    <property type="match status" value="1"/>
</dbReference>
<dbReference type="InterPro" id="IPR014782">
    <property type="entry name" value="Peptidase_M1_dom"/>
</dbReference>
<keyword evidence="6 17" id="KW-0031">Aminopeptidase</keyword>
<dbReference type="CDD" id="cd09600">
    <property type="entry name" value="M1_APN"/>
    <property type="match status" value="1"/>
</dbReference>
<dbReference type="PRINTS" id="PR00756">
    <property type="entry name" value="ALADIPTASE"/>
</dbReference>
<evidence type="ECO:0000256" key="12">
    <source>
        <dbReference type="NCBIfam" id="TIGR02414"/>
    </source>
</evidence>
<evidence type="ECO:0000256" key="6">
    <source>
        <dbReference type="ARBA" id="ARBA00022438"/>
    </source>
</evidence>
<keyword evidence="11" id="KW-0482">Metalloprotease</keyword>
<evidence type="ECO:0000259" key="15">
    <source>
        <dbReference type="Pfam" id="PF17432"/>
    </source>
</evidence>
<dbReference type="InterPro" id="IPR001930">
    <property type="entry name" value="Peptidase_M1"/>
</dbReference>
<evidence type="ECO:0000259" key="14">
    <source>
        <dbReference type="Pfam" id="PF11940"/>
    </source>
</evidence>
<evidence type="ECO:0000313" key="17">
    <source>
        <dbReference type="EMBL" id="AKG07353.1"/>
    </source>
</evidence>
<dbReference type="InterPro" id="IPR024601">
    <property type="entry name" value="Peptidase_M1_pepN_C"/>
</dbReference>
<evidence type="ECO:0000256" key="10">
    <source>
        <dbReference type="ARBA" id="ARBA00022833"/>
    </source>
</evidence>
<comment type="catalytic activity">
    <reaction evidence="1">
        <text>Release of an N-terminal amino acid, Xaa-|-Yaa- from a peptide, amide or arylamide. Xaa is preferably Ala, but may be most amino acids including Pro (slow action). When a terminal hydrophobic residue is followed by a prolyl residue, the two may be released as an intact Xaa-Pro dipeptide.</text>
        <dbReference type="EC" id="3.4.11.2"/>
    </reaction>
</comment>
<dbReference type="PANTHER" id="PTHR46322:SF1">
    <property type="entry name" value="PUROMYCIN-SENSITIVE AMINOPEPTIDASE"/>
    <property type="match status" value="1"/>
</dbReference>
<protein>
    <recommendedName>
        <fullName evidence="5 12">Aminopeptidase N</fullName>
        <ecNumber evidence="4 12">3.4.11.2</ecNumber>
    </recommendedName>
</protein>
<comment type="similarity">
    <text evidence="3">Belongs to the peptidase M1 family.</text>
</comment>
<feature type="domain" description="Aminopeptidase N-like N-terminal" evidence="16">
    <location>
        <begin position="33"/>
        <end position="194"/>
    </location>
</feature>
<evidence type="ECO:0000256" key="5">
    <source>
        <dbReference type="ARBA" id="ARBA00015611"/>
    </source>
</evidence>
<dbReference type="AlphaFoldDB" id="A0AAC8T7Y8"/>
<evidence type="ECO:0000256" key="4">
    <source>
        <dbReference type="ARBA" id="ARBA00012564"/>
    </source>
</evidence>
<evidence type="ECO:0000256" key="8">
    <source>
        <dbReference type="ARBA" id="ARBA00022723"/>
    </source>
</evidence>
<evidence type="ECO:0000256" key="11">
    <source>
        <dbReference type="ARBA" id="ARBA00023049"/>
    </source>
</evidence>
<dbReference type="GO" id="GO:0016285">
    <property type="term" value="F:alanyl aminopeptidase activity"/>
    <property type="evidence" value="ECO:0007669"/>
    <property type="project" value="UniProtKB-EC"/>
</dbReference>
<name>A0AAC8T7Y8_9GAMM</name>
<dbReference type="Gene3D" id="2.60.40.1840">
    <property type="match status" value="1"/>
</dbReference>
<dbReference type="Gene3D" id="3.30.2010.30">
    <property type="match status" value="1"/>
</dbReference>
<keyword evidence="7" id="KW-0645">Protease</keyword>
<evidence type="ECO:0000259" key="13">
    <source>
        <dbReference type="Pfam" id="PF01433"/>
    </source>
</evidence>
<evidence type="ECO:0000259" key="16">
    <source>
        <dbReference type="Pfam" id="PF17900"/>
    </source>
</evidence>
<dbReference type="FunFam" id="3.30.2010.30:FF:000002">
    <property type="entry name" value="Putative aminopeptidase N"/>
    <property type="match status" value="1"/>
</dbReference>
<dbReference type="Pfam" id="PF11940">
    <property type="entry name" value="DUF3458"/>
    <property type="match status" value="1"/>
</dbReference>
<reference evidence="17 18" key="1">
    <citation type="submission" date="2015-05" db="EMBL/GenBank/DDBJ databases">
        <authorList>
            <person name="Dickey A."/>
            <person name="Clawson M."/>
            <person name="Bono J."/>
            <person name="Loy J.D."/>
        </authorList>
    </citation>
    <scope>NUCLEOTIDE SEQUENCE [LARGE SCALE GENOMIC DNA]</scope>
    <source>
        <strain evidence="17 18">22581</strain>
    </source>
</reference>
<dbReference type="InterPro" id="IPR045357">
    <property type="entry name" value="Aminopeptidase_N-like_N"/>
</dbReference>
<keyword evidence="9" id="KW-0378">Hydrolase</keyword>
<evidence type="ECO:0000256" key="3">
    <source>
        <dbReference type="ARBA" id="ARBA00010136"/>
    </source>
</evidence>
<comment type="cofactor">
    <cofactor evidence="2">
        <name>Zn(2+)</name>
        <dbReference type="ChEBI" id="CHEBI:29105"/>
    </cofactor>
</comment>
<feature type="domain" description="Peptidase M1 membrane alanine aminopeptidase" evidence="13">
    <location>
        <begin position="234"/>
        <end position="436"/>
    </location>
</feature>
<sequence>MMGFMMTDNALTKVYLKDYTPPAYQVKVINLDIKLYDNHATVDARLSVKREHDGKLVLLGRGLKLLEISVNGTPLSDDQYSLDDEQLIIHELPDEAMIETSVKIWPQTNTALEGLYQAGTGDEVMFVTQCEPEGLRKITFYPDRPDVLAEFTTRVEADKKYKTLLANGNLIESGELGDRHYSIWHDPTLKPSYLFACVIADLEVMQDHYTTSEGREVLLEIYATKHDLDKCHIAMQALKDSMKWDEDNYGCAYDLDRYMIVATGQFNMGAMENKGLNIFNTSCVLASPETTTDERIFQVKSVIAHEYFHNWTGNRVTCRDWFQLCLKEGLTVFRDQSFSGDFRSKAVQRIEDVAVLRAHQFVEDAGPLSHPVRPESFVEINNFYTLTIYEKGAEIVRMIANLLGKDKYRQGTDEYFRRHDGQAVTIEDFLSALSIGDERVLDFLAWYRQPGTPEVSGGFVVNGSRVIVNLSQKTRHVAGYDAPVALPIPVDTAIFDGDTGKLLAQKMLLLTKDSDSFVFEDINLSSGARPIVSVLRNFSAPVKLDFEYSDEDLVKLVAFETEGFNRWQALQTLVNRLLLGKSDNVSLLTQNLPKVIPELMKTDVMLAARLFDMPSEQELAAAYESNYQPTLVKQKRDALKQLIAASLKDFVGDWYQALPIEIYQDEPEARGRRQLRNVLLNIALAASVAEAEDWAYAQYDNASCMSERLGALSAMVEFDLARSNDYVADFYDRFSDEDLVIDSWFSVQARADSRDVRFIEQLMTREDYDWNTPNRVRSTLLGLAAKPTQLWTKEGIELFLTAIASLDALNPTLAARMVSSLSRWYTLGEPDKAMVKEALTNLQKFVKSKNVLESLSSIINA</sequence>
<dbReference type="Pfam" id="PF17432">
    <property type="entry name" value="DUF3458_C"/>
    <property type="match status" value="1"/>
</dbReference>
<dbReference type="Gene3D" id="2.60.40.1730">
    <property type="entry name" value="tricorn interacting facor f3 domain"/>
    <property type="match status" value="1"/>
</dbReference>
<dbReference type="GO" id="GO:0006508">
    <property type="term" value="P:proteolysis"/>
    <property type="evidence" value="ECO:0007669"/>
    <property type="project" value="UniProtKB-UniRule"/>
</dbReference>
<dbReference type="NCBIfam" id="TIGR02414">
    <property type="entry name" value="pepN_proteo"/>
    <property type="match status" value="1"/>
</dbReference>
<feature type="domain" description="Peptidase M1 alanyl aminopeptidase C-terminal" evidence="15">
    <location>
        <begin position="550"/>
        <end position="858"/>
    </location>
</feature>
<dbReference type="InterPro" id="IPR035414">
    <property type="entry name" value="Peptidase_M1_pepN_Ig-like"/>
</dbReference>
<feature type="domain" description="Peptidase M1 alanyl aminopeptidase Ig-like fold" evidence="14">
    <location>
        <begin position="451"/>
        <end position="546"/>
    </location>
</feature>
<proteinExistence type="inferred from homology"/>
<evidence type="ECO:0000256" key="2">
    <source>
        <dbReference type="ARBA" id="ARBA00001947"/>
    </source>
</evidence>
<dbReference type="Gene3D" id="1.25.50.10">
    <property type="entry name" value="Peptidase M1, alanyl aminopeptidase, C-terminal domain"/>
    <property type="match status" value="1"/>
</dbReference>
<dbReference type="InterPro" id="IPR012779">
    <property type="entry name" value="Peptidase_M1_pepN"/>
</dbReference>
<keyword evidence="10" id="KW-0862">Zinc</keyword>
<dbReference type="GO" id="GO:0008270">
    <property type="term" value="F:zinc ion binding"/>
    <property type="evidence" value="ECO:0007669"/>
    <property type="project" value="InterPro"/>
</dbReference>
<dbReference type="SUPFAM" id="SSF63737">
    <property type="entry name" value="Leukotriene A4 hydrolase N-terminal domain"/>
    <property type="match status" value="1"/>
</dbReference>
<dbReference type="EC" id="3.4.11.2" evidence="4 12"/>
<gene>
    <name evidence="17" type="ORF">AAX06_03285</name>
</gene>
<dbReference type="Proteomes" id="UP000077465">
    <property type="component" value="Chromosome"/>
</dbReference>
<evidence type="ECO:0000313" key="18">
    <source>
        <dbReference type="Proteomes" id="UP000077465"/>
    </source>
</evidence>
<dbReference type="GO" id="GO:0008237">
    <property type="term" value="F:metallopeptidase activity"/>
    <property type="evidence" value="ECO:0007669"/>
    <property type="project" value="UniProtKB-UniRule"/>
</dbReference>
<accession>A0AAC8T7Y8</accession>